<keyword evidence="2" id="KW-0808">Transferase</keyword>
<dbReference type="Pfam" id="PF13649">
    <property type="entry name" value="Methyltransf_25"/>
    <property type="match status" value="1"/>
</dbReference>
<dbReference type="Proteomes" id="UP001626628">
    <property type="component" value="Chromosome"/>
</dbReference>
<name>A0ABZ2QJC3_9ACTN</name>
<gene>
    <name evidence="2" type="ORF">WAB15_04860</name>
</gene>
<evidence type="ECO:0000313" key="2">
    <source>
        <dbReference type="EMBL" id="WXK75348.1"/>
    </source>
</evidence>
<evidence type="ECO:0000259" key="1">
    <source>
        <dbReference type="Pfam" id="PF13649"/>
    </source>
</evidence>
<protein>
    <submittedName>
        <fullName evidence="2">Methyltransferase domain-containing protein</fullName>
    </submittedName>
</protein>
<dbReference type="InterPro" id="IPR029063">
    <property type="entry name" value="SAM-dependent_MTases_sf"/>
</dbReference>
<reference evidence="2 3" key="1">
    <citation type="submission" date="2024-03" db="EMBL/GenBank/DDBJ databases">
        <title>The complete genome of Streptomyces sirii sp.nov.</title>
        <authorList>
            <person name="Zakalyukina Y.V."/>
            <person name="Belik A.R."/>
            <person name="Biryukov M.V."/>
            <person name="Baturina O.A."/>
            <person name="Kabilov M.R."/>
        </authorList>
    </citation>
    <scope>NUCLEOTIDE SEQUENCE [LARGE SCALE GENOMIC DNA]</scope>
    <source>
        <strain evidence="2 3">BP-8</strain>
    </source>
</reference>
<keyword evidence="3" id="KW-1185">Reference proteome</keyword>
<dbReference type="SUPFAM" id="SSF53335">
    <property type="entry name" value="S-adenosyl-L-methionine-dependent methyltransferases"/>
    <property type="match status" value="1"/>
</dbReference>
<dbReference type="RefSeq" id="WP_407285452.1">
    <property type="nucleotide sequence ID" value="NZ_CP147982.1"/>
</dbReference>
<accession>A0ABZ2QJC3</accession>
<dbReference type="GO" id="GO:0008168">
    <property type="term" value="F:methyltransferase activity"/>
    <property type="evidence" value="ECO:0007669"/>
    <property type="project" value="UniProtKB-KW"/>
</dbReference>
<dbReference type="PANTHER" id="PTHR43591">
    <property type="entry name" value="METHYLTRANSFERASE"/>
    <property type="match status" value="1"/>
</dbReference>
<keyword evidence="2" id="KW-0489">Methyltransferase</keyword>
<dbReference type="EMBL" id="CP147982">
    <property type="protein sequence ID" value="WXK75348.1"/>
    <property type="molecule type" value="Genomic_DNA"/>
</dbReference>
<dbReference type="GO" id="GO:0032259">
    <property type="term" value="P:methylation"/>
    <property type="evidence" value="ECO:0007669"/>
    <property type="project" value="UniProtKB-KW"/>
</dbReference>
<proteinExistence type="predicted"/>
<feature type="domain" description="Methyltransferase" evidence="1">
    <location>
        <begin position="51"/>
        <end position="146"/>
    </location>
</feature>
<dbReference type="CDD" id="cd02440">
    <property type="entry name" value="AdoMet_MTases"/>
    <property type="match status" value="1"/>
</dbReference>
<evidence type="ECO:0000313" key="3">
    <source>
        <dbReference type="Proteomes" id="UP001626628"/>
    </source>
</evidence>
<dbReference type="InterPro" id="IPR041698">
    <property type="entry name" value="Methyltransf_25"/>
</dbReference>
<sequence>MQHLVNTDQAQAWNGYEGSHWARNQDRWDAVNGGFNAPLLAAAALTDRDRVLDIGCGAGSTTRLAARRSARGRALGLDLSAPMLEQARRTAEREDLGNVTFEQADAQAHPFEAGAFDVMISRFGVMFFADPVAAFANIGRALRPGGRTAFVCATRVEANEWLRAFSTLRDILPMEGFGAPGGPGMFSLADPDLVREVLSAAGFQDIEVAEVEAYGTWGRDAADAAALLLESGPGRYLTSQVGPEEQERARQRLIDVLRPHEDDGAVRLSSTALLVTAHRPQ</sequence>
<organism evidence="2 3">
    <name type="scientific">Streptomyces sirii</name>
    <dbReference type="NCBI Taxonomy" id="3127701"/>
    <lineage>
        <taxon>Bacteria</taxon>
        <taxon>Bacillati</taxon>
        <taxon>Actinomycetota</taxon>
        <taxon>Actinomycetes</taxon>
        <taxon>Kitasatosporales</taxon>
        <taxon>Streptomycetaceae</taxon>
        <taxon>Streptomyces</taxon>
    </lineage>
</organism>
<dbReference type="Gene3D" id="3.40.50.150">
    <property type="entry name" value="Vaccinia Virus protein VP39"/>
    <property type="match status" value="1"/>
</dbReference>